<dbReference type="Gene3D" id="3.40.50.1100">
    <property type="match status" value="2"/>
</dbReference>
<dbReference type="EMBL" id="PQXL01000289">
    <property type="protein sequence ID" value="THV47776.1"/>
    <property type="molecule type" value="Genomic_DNA"/>
</dbReference>
<dbReference type="GO" id="GO:0003941">
    <property type="term" value="F:L-serine ammonia-lyase activity"/>
    <property type="evidence" value="ECO:0007669"/>
    <property type="project" value="TreeGrafter"/>
</dbReference>
<gene>
    <name evidence="6" type="ORF">BGAL_0289g00040</name>
</gene>
<dbReference type="GO" id="GO:0005524">
    <property type="term" value="F:ATP binding"/>
    <property type="evidence" value="ECO:0007669"/>
    <property type="project" value="TreeGrafter"/>
</dbReference>
<sequence length="408" mass="43856">MADPNSRLPLNRQSVLDAHELIKSHIHYTPVLTNRTIDEIASTPQTAEALKGTEWEGKEPAKPKIRLWFKCENLQRVGAFKVRGAFHALKRLEEAEGGVEAGHGEGGWRKRGVVTHSSGNHAQALALAARELGIPAHIVMPTISTPSKIAATKGYGANVRFSGSTSVEREAMVEEVMKETGAKLVPPYDHPDIIAGQGTMGLELAEQVRQLQSERGISNQDGQEIKGLDAIITPCGGGGMLSGVALSCEGRGIRVFGAEPEFQGADDGRRGFEQGKRIESVKSLTIADGLRTPVGKIPWGVIFERRLVESMFSVTEEQIKKAMRLVLERMKVVVEPSACVGLATVLFHEGFRGLVEREAGERGWDVGVVFSGGNVGIEALGVLFGKEGERAEGKVGMDGVRVAENVAG</sequence>
<dbReference type="Pfam" id="PF00291">
    <property type="entry name" value="PALP"/>
    <property type="match status" value="1"/>
</dbReference>
<evidence type="ECO:0000256" key="4">
    <source>
        <dbReference type="ARBA" id="ARBA00023239"/>
    </source>
</evidence>
<dbReference type="PANTHER" id="PTHR43050">
    <property type="entry name" value="SERINE / THREONINE RACEMASE FAMILY MEMBER"/>
    <property type="match status" value="1"/>
</dbReference>
<dbReference type="SUPFAM" id="SSF53686">
    <property type="entry name" value="Tryptophan synthase beta subunit-like PLP-dependent enzymes"/>
    <property type="match status" value="1"/>
</dbReference>
<dbReference type="GO" id="GO:0018114">
    <property type="term" value="F:threonine racemase activity"/>
    <property type="evidence" value="ECO:0007669"/>
    <property type="project" value="TreeGrafter"/>
</dbReference>
<evidence type="ECO:0000313" key="6">
    <source>
        <dbReference type="EMBL" id="THV47776.1"/>
    </source>
</evidence>
<evidence type="ECO:0000259" key="5">
    <source>
        <dbReference type="Pfam" id="PF00291"/>
    </source>
</evidence>
<name>A0A4V4HU28_9HELO</name>
<comment type="similarity">
    <text evidence="2">Belongs to the serine/threonine dehydratase family.</text>
</comment>
<feature type="domain" description="Tryptophan synthase beta chain-like PALP" evidence="5">
    <location>
        <begin position="62"/>
        <end position="346"/>
    </location>
</feature>
<dbReference type="AlphaFoldDB" id="A0A4V4HU28"/>
<proteinExistence type="inferred from homology"/>
<evidence type="ECO:0000256" key="1">
    <source>
        <dbReference type="ARBA" id="ARBA00001933"/>
    </source>
</evidence>
<keyword evidence="3" id="KW-0663">Pyridoxal phosphate</keyword>
<keyword evidence="7" id="KW-1185">Reference proteome</keyword>
<dbReference type="GO" id="GO:0030170">
    <property type="term" value="F:pyridoxal phosphate binding"/>
    <property type="evidence" value="ECO:0007669"/>
    <property type="project" value="TreeGrafter"/>
</dbReference>
<dbReference type="InterPro" id="IPR036052">
    <property type="entry name" value="TrpB-like_PALP_sf"/>
</dbReference>
<protein>
    <recommendedName>
        <fullName evidence="5">Tryptophan synthase beta chain-like PALP domain-containing protein</fullName>
    </recommendedName>
</protein>
<dbReference type="OrthoDB" id="271064at2759"/>
<dbReference type="InterPro" id="IPR001926">
    <property type="entry name" value="TrpB-like_PALP"/>
</dbReference>
<comment type="caution">
    <text evidence="6">The sequence shown here is derived from an EMBL/GenBank/DDBJ whole genome shotgun (WGS) entry which is preliminary data.</text>
</comment>
<dbReference type="GO" id="GO:0030378">
    <property type="term" value="F:serine racemase activity"/>
    <property type="evidence" value="ECO:0007669"/>
    <property type="project" value="TreeGrafter"/>
</dbReference>
<accession>A0A4V4HU28</accession>
<evidence type="ECO:0000256" key="2">
    <source>
        <dbReference type="ARBA" id="ARBA00010869"/>
    </source>
</evidence>
<dbReference type="FunFam" id="3.40.50.1100:FF:000005">
    <property type="entry name" value="Threonine dehydratase catabolic"/>
    <property type="match status" value="1"/>
</dbReference>
<comment type="cofactor">
    <cofactor evidence="1">
        <name>pyridoxal 5'-phosphate</name>
        <dbReference type="ChEBI" id="CHEBI:597326"/>
    </cofactor>
</comment>
<dbReference type="PANTHER" id="PTHR43050:SF1">
    <property type="entry name" value="SERINE RACEMASE"/>
    <property type="match status" value="1"/>
</dbReference>
<evidence type="ECO:0000313" key="7">
    <source>
        <dbReference type="Proteomes" id="UP000308671"/>
    </source>
</evidence>
<organism evidence="6 7">
    <name type="scientific">Botrytis galanthina</name>
    <dbReference type="NCBI Taxonomy" id="278940"/>
    <lineage>
        <taxon>Eukaryota</taxon>
        <taxon>Fungi</taxon>
        <taxon>Dikarya</taxon>
        <taxon>Ascomycota</taxon>
        <taxon>Pezizomycotina</taxon>
        <taxon>Leotiomycetes</taxon>
        <taxon>Helotiales</taxon>
        <taxon>Sclerotiniaceae</taxon>
        <taxon>Botrytis</taxon>
    </lineage>
</organism>
<dbReference type="GO" id="GO:0008721">
    <property type="term" value="F:D-serine ammonia-lyase activity"/>
    <property type="evidence" value="ECO:0007669"/>
    <property type="project" value="TreeGrafter"/>
</dbReference>
<dbReference type="CDD" id="cd01562">
    <property type="entry name" value="Thr-dehyd"/>
    <property type="match status" value="1"/>
</dbReference>
<reference evidence="6 7" key="1">
    <citation type="submission" date="2017-12" db="EMBL/GenBank/DDBJ databases">
        <title>Comparative genomics of Botrytis spp.</title>
        <authorList>
            <person name="Valero-Jimenez C.A."/>
            <person name="Tapia P."/>
            <person name="Veloso J."/>
            <person name="Silva-Moreno E."/>
            <person name="Staats M."/>
            <person name="Valdes J.H."/>
            <person name="Van Kan J.A.L."/>
        </authorList>
    </citation>
    <scope>NUCLEOTIDE SEQUENCE [LARGE SCALE GENOMIC DNA]</scope>
    <source>
        <strain evidence="6 7">MUCL435</strain>
    </source>
</reference>
<keyword evidence="4" id="KW-0456">Lyase</keyword>
<evidence type="ECO:0000256" key="3">
    <source>
        <dbReference type="ARBA" id="ARBA00022898"/>
    </source>
</evidence>
<dbReference type="Proteomes" id="UP000308671">
    <property type="component" value="Unassembled WGS sequence"/>
</dbReference>
<dbReference type="GO" id="GO:0000287">
    <property type="term" value="F:magnesium ion binding"/>
    <property type="evidence" value="ECO:0007669"/>
    <property type="project" value="TreeGrafter"/>
</dbReference>